<protein>
    <submittedName>
        <fullName evidence="5">Lon protein</fullName>
        <ecNumber evidence="5">3.4.21.-</ecNumber>
    </submittedName>
</protein>
<dbReference type="InterPro" id="IPR002078">
    <property type="entry name" value="Sigma_54_int"/>
</dbReference>
<dbReference type="GO" id="GO:0005524">
    <property type="term" value="F:ATP binding"/>
    <property type="evidence" value="ECO:0007669"/>
    <property type="project" value="InterPro"/>
</dbReference>
<evidence type="ECO:0000313" key="5">
    <source>
        <dbReference type="EMBL" id="AIZ56610.1"/>
    </source>
</evidence>
<dbReference type="InterPro" id="IPR003593">
    <property type="entry name" value="AAA+_ATPase"/>
</dbReference>
<evidence type="ECO:0000259" key="4">
    <source>
        <dbReference type="SMART" id="SM00382"/>
    </source>
</evidence>
<keyword evidence="1" id="KW-0645">Protease</keyword>
<evidence type="ECO:0000313" key="6">
    <source>
        <dbReference type="Proteomes" id="UP000030787"/>
    </source>
</evidence>
<dbReference type="Pfam" id="PF01078">
    <property type="entry name" value="Mg_chelatase"/>
    <property type="match status" value="1"/>
</dbReference>
<dbReference type="STRING" id="1577791.Mpt1_c07260"/>
<feature type="domain" description="AAA+ ATPase" evidence="4">
    <location>
        <begin position="48"/>
        <end position="364"/>
    </location>
</feature>
<dbReference type="CDD" id="cd00009">
    <property type="entry name" value="AAA"/>
    <property type="match status" value="1"/>
</dbReference>
<keyword evidence="2 5" id="KW-0378">Hydrolase</keyword>
<dbReference type="GO" id="GO:0006508">
    <property type="term" value="P:proteolysis"/>
    <property type="evidence" value="ECO:0007669"/>
    <property type="project" value="UniProtKB-KW"/>
</dbReference>
<evidence type="ECO:0000256" key="1">
    <source>
        <dbReference type="ARBA" id="ARBA00022670"/>
    </source>
</evidence>
<proteinExistence type="predicted"/>
<dbReference type="EMBL" id="CP010070">
    <property type="protein sequence ID" value="AIZ56610.1"/>
    <property type="molecule type" value="Genomic_DNA"/>
</dbReference>
<dbReference type="InterPro" id="IPR027417">
    <property type="entry name" value="P-loop_NTPase"/>
</dbReference>
<dbReference type="RefSeq" id="WP_048112256.1">
    <property type="nucleotide sequence ID" value="NZ_CP010070.1"/>
</dbReference>
<dbReference type="KEGG" id="mear:Mpt1_c07260"/>
<sequence>MKGKKAADSWEEIKGVESTGDIIIPSDPLDRVLGQEEAIHLAKIAAIQRRHLLLVGPPGTGKSMIARALSMNLPKPKEEIRIVKNPENPERPFLEVLDESQVNDEDSIRAESVGKLLRPEDVQRNIAERLGYLCKNCGKYSLPADTTCPFCSKSKMDTGPNSNPFGDLLSGMLEAAMPQGVTTGRERVHTTRTLPDGTEEMIIFERAGDRIRQLDSKALEKRNQLNKKSNQKVLVKLNRNPFVLATGASETELLGDVRHDPYGGHEKLGSPAYERVTAGSIHEAHEGILFIDEISHLGNLQRYILTAMQEKKFPIVGHNPQSAGASVKVEDVPCDFILVAACNIQDLENILSPLRSRIIGGGYEILVDTAMPDNPRNRAKYAQFVAQEVLMDGHIPHATIEAVEAIIAEGRHRAKSDNQPNALTLRLRELGGLIRAAGDIAVMENAPLITANMIREARKRSRPVEDQIKERYGSYMKGVSKDVSGAQKEKSQYYFENEHLDDQMFN</sequence>
<dbReference type="GeneID" id="24818394"/>
<dbReference type="Gene3D" id="1.10.8.60">
    <property type="match status" value="1"/>
</dbReference>
<keyword evidence="6" id="KW-1185">Reference proteome</keyword>
<organism evidence="5 6">
    <name type="scientific">Candidatus Methanoplasma termitum</name>
    <dbReference type="NCBI Taxonomy" id="1577791"/>
    <lineage>
        <taxon>Archaea</taxon>
        <taxon>Methanobacteriati</taxon>
        <taxon>Thermoplasmatota</taxon>
        <taxon>Thermoplasmata</taxon>
        <taxon>Methanomassiliicoccales</taxon>
        <taxon>Methanomassiliicoccaceae</taxon>
        <taxon>Candidatus Methanoplasma</taxon>
    </lineage>
</organism>
<dbReference type="InterPro" id="IPR025943">
    <property type="entry name" value="Sigma_54_int_dom_ATP-bd_2"/>
</dbReference>
<dbReference type="PANTHER" id="PTHR42759:SF1">
    <property type="entry name" value="MAGNESIUM-CHELATASE SUBUNIT CHLD"/>
    <property type="match status" value="1"/>
</dbReference>
<dbReference type="SUPFAM" id="SSF52540">
    <property type="entry name" value="P-loop containing nucleoside triphosphate hydrolases"/>
    <property type="match status" value="1"/>
</dbReference>
<gene>
    <name evidence="5" type="primary">lon</name>
    <name evidence="5" type="ORF">Mpt1_c07260</name>
</gene>
<evidence type="ECO:0000256" key="3">
    <source>
        <dbReference type="ARBA" id="ARBA00022825"/>
    </source>
</evidence>
<name>A0A0A7LBV1_9ARCH</name>
<dbReference type="InterPro" id="IPR050764">
    <property type="entry name" value="CbbQ/NirQ/NorQ/GpvN"/>
</dbReference>
<dbReference type="PROSITE" id="PS00676">
    <property type="entry name" value="SIGMA54_INTERACT_2"/>
    <property type="match status" value="1"/>
</dbReference>
<accession>A0A0A7LBV1</accession>
<dbReference type="Pfam" id="PF00158">
    <property type="entry name" value="Sigma54_activat"/>
    <property type="match status" value="1"/>
</dbReference>
<dbReference type="OrthoDB" id="64652at2157"/>
<dbReference type="InterPro" id="IPR000523">
    <property type="entry name" value="Mg_chelatse_chII-like_cat_dom"/>
</dbReference>
<dbReference type="GO" id="GO:0008236">
    <property type="term" value="F:serine-type peptidase activity"/>
    <property type="evidence" value="ECO:0007669"/>
    <property type="project" value="UniProtKB-KW"/>
</dbReference>
<dbReference type="HOGENOM" id="CLU_550564_0_0_2"/>
<dbReference type="AlphaFoldDB" id="A0A0A7LBV1"/>
<dbReference type="Gene3D" id="3.40.50.300">
    <property type="entry name" value="P-loop containing nucleotide triphosphate hydrolases"/>
    <property type="match status" value="2"/>
</dbReference>
<dbReference type="Proteomes" id="UP000030787">
    <property type="component" value="Chromosome"/>
</dbReference>
<dbReference type="PANTHER" id="PTHR42759">
    <property type="entry name" value="MOXR FAMILY PROTEIN"/>
    <property type="match status" value="1"/>
</dbReference>
<dbReference type="EC" id="3.4.21.-" evidence="5"/>
<evidence type="ECO:0000256" key="2">
    <source>
        <dbReference type="ARBA" id="ARBA00022801"/>
    </source>
</evidence>
<keyword evidence="3" id="KW-0720">Serine protease</keyword>
<dbReference type="GO" id="GO:0006355">
    <property type="term" value="P:regulation of DNA-templated transcription"/>
    <property type="evidence" value="ECO:0007669"/>
    <property type="project" value="InterPro"/>
</dbReference>
<reference evidence="5 6" key="1">
    <citation type="journal article" date="2014" name="Appl. Environ. Microbiol.">
        <title>Comparative Genome Analysis of 'Candidatus Methanoplasma termitum' Indicates a New Mode of Energy Metabolism in the Seventh Order of Methanogens.</title>
        <authorList>
            <person name="Lang K."/>
            <person name="Schuldes J."/>
            <person name="Klingl A."/>
            <person name="Poehlein A."/>
            <person name="Daniel R."/>
            <person name="Brune A."/>
        </authorList>
    </citation>
    <scope>NUCLEOTIDE SEQUENCE [LARGE SCALE GENOMIC DNA]</scope>
    <source>
        <strain evidence="6">Mpt1</strain>
    </source>
</reference>
<dbReference type="SMART" id="SM00382">
    <property type="entry name" value="AAA"/>
    <property type="match status" value="1"/>
</dbReference>